<evidence type="ECO:0000313" key="10">
    <source>
        <dbReference type="EMBL" id="NMF99635.1"/>
    </source>
</evidence>
<evidence type="ECO:0000256" key="5">
    <source>
        <dbReference type="ARBA" id="ARBA00022737"/>
    </source>
</evidence>
<dbReference type="Proteomes" id="UP000634522">
    <property type="component" value="Unassembled WGS sequence"/>
</dbReference>
<dbReference type="Pfam" id="PF17892">
    <property type="entry name" value="Cadherin_5"/>
    <property type="match status" value="1"/>
</dbReference>
<evidence type="ECO:0000256" key="1">
    <source>
        <dbReference type="ARBA" id="ARBA00004370"/>
    </source>
</evidence>
<evidence type="ECO:0000256" key="2">
    <source>
        <dbReference type="ARBA" id="ARBA00004613"/>
    </source>
</evidence>
<evidence type="ECO:0000313" key="11">
    <source>
        <dbReference type="Proteomes" id="UP000634522"/>
    </source>
</evidence>
<dbReference type="InterPro" id="IPR050557">
    <property type="entry name" value="RTX_toxin/Mannuronan_C5-epim"/>
</dbReference>
<dbReference type="Pfam" id="PF00353">
    <property type="entry name" value="HemolysinCabind"/>
    <property type="match status" value="6"/>
</dbReference>
<organism evidence="10 11">
    <name type="scientific">Aromatoleum toluolicum</name>
    <dbReference type="NCBI Taxonomy" id="90060"/>
    <lineage>
        <taxon>Bacteria</taxon>
        <taxon>Pseudomonadati</taxon>
        <taxon>Pseudomonadota</taxon>
        <taxon>Betaproteobacteria</taxon>
        <taxon>Rhodocyclales</taxon>
        <taxon>Rhodocyclaceae</taxon>
        <taxon>Aromatoleum</taxon>
    </lineage>
</organism>
<keyword evidence="7" id="KW-0472">Membrane</keyword>
<dbReference type="Gene3D" id="2.60.40.3440">
    <property type="match status" value="1"/>
</dbReference>
<evidence type="ECO:0000259" key="9">
    <source>
        <dbReference type="Pfam" id="PF17892"/>
    </source>
</evidence>
<comment type="caution">
    <text evidence="10">The sequence shown here is derived from an EMBL/GenBank/DDBJ whole genome shotgun (WGS) entry which is preliminary data.</text>
</comment>
<comment type="subcellular location">
    <subcellularLocation>
        <location evidence="1">Membrane</location>
    </subcellularLocation>
    <subcellularLocation>
        <location evidence="2">Secreted</location>
    </subcellularLocation>
</comment>
<dbReference type="Gene3D" id="2.150.10.10">
    <property type="entry name" value="Serralysin-like metalloprotease, C-terminal"/>
    <property type="match status" value="5"/>
</dbReference>
<reference evidence="10 11" key="1">
    <citation type="submission" date="2019-12" db="EMBL/GenBank/DDBJ databases">
        <title>Comparative genomics gives insights into the taxonomy of the Azoarcus-Aromatoleum group and reveals separate origins of nif in the plant-associated Azoarcus and non-plant-associated Aromatoleum sub-groups.</title>
        <authorList>
            <person name="Lafos M."/>
            <person name="Maluk M."/>
            <person name="Batista M."/>
            <person name="Junghare M."/>
            <person name="Carmona M."/>
            <person name="Faoro H."/>
            <person name="Cruz L.M."/>
            <person name="Battistoni F."/>
            <person name="De Souza E."/>
            <person name="Pedrosa F."/>
            <person name="Chen W.-M."/>
            <person name="Poole P.S."/>
            <person name="Dixon R.A."/>
            <person name="James E.K."/>
        </authorList>
    </citation>
    <scope>NUCLEOTIDE SEQUENCE [LARGE SCALE GENOMIC DNA]</scope>
    <source>
        <strain evidence="10 11">T</strain>
    </source>
</reference>
<dbReference type="InterPro" id="IPR041690">
    <property type="entry name" value="Cadherin_5"/>
</dbReference>
<dbReference type="PROSITE" id="PS00330">
    <property type="entry name" value="HEMOLYSIN_CALCIUM"/>
    <property type="match status" value="6"/>
</dbReference>
<accession>A0ABX1NKQ5</accession>
<evidence type="ECO:0000256" key="6">
    <source>
        <dbReference type="ARBA" id="ARBA00023026"/>
    </source>
</evidence>
<evidence type="ECO:0000256" key="8">
    <source>
        <dbReference type="SAM" id="MobiDB-lite"/>
    </source>
</evidence>
<keyword evidence="5" id="KW-0677">Repeat</keyword>
<dbReference type="PRINTS" id="PR01488">
    <property type="entry name" value="RTXTOXINA"/>
</dbReference>
<evidence type="ECO:0000256" key="7">
    <source>
        <dbReference type="ARBA" id="ARBA00023136"/>
    </source>
</evidence>
<dbReference type="NCBIfam" id="NF012211">
    <property type="entry name" value="tand_rpt_95"/>
    <property type="match status" value="2"/>
</dbReference>
<dbReference type="SUPFAM" id="SSF51120">
    <property type="entry name" value="beta-Roll"/>
    <property type="match status" value="3"/>
</dbReference>
<dbReference type="InterPro" id="IPR003995">
    <property type="entry name" value="RTX_toxin_determinant-A"/>
</dbReference>
<dbReference type="RefSeq" id="WP_169142231.1">
    <property type="nucleotide sequence ID" value="NZ_WTVS01000049.1"/>
</dbReference>
<proteinExistence type="predicted"/>
<dbReference type="Pfam" id="PF17963">
    <property type="entry name" value="Big_9"/>
    <property type="match status" value="1"/>
</dbReference>
<dbReference type="Gene3D" id="2.60.40.2700">
    <property type="match status" value="2"/>
</dbReference>
<dbReference type="PRINTS" id="PR00313">
    <property type="entry name" value="CABNDNGRPT"/>
</dbReference>
<dbReference type="InterPro" id="IPR011049">
    <property type="entry name" value="Serralysin-like_metalloprot_C"/>
</dbReference>
<evidence type="ECO:0000256" key="4">
    <source>
        <dbReference type="ARBA" id="ARBA00022656"/>
    </source>
</evidence>
<keyword evidence="6" id="KW-0843">Virulence</keyword>
<dbReference type="InterPro" id="IPR001343">
    <property type="entry name" value="Hemolysn_Ca-bd"/>
</dbReference>
<keyword evidence="4" id="KW-0800">Toxin</keyword>
<dbReference type="InterPro" id="IPR018511">
    <property type="entry name" value="Hemolysin-typ_Ca-bd_CS"/>
</dbReference>
<name>A0ABX1NKQ5_9RHOO</name>
<keyword evidence="11" id="KW-1185">Reference proteome</keyword>
<keyword evidence="3" id="KW-0964">Secreted</keyword>
<dbReference type="PANTHER" id="PTHR38340:SF1">
    <property type="entry name" value="S-LAYER PROTEIN"/>
    <property type="match status" value="1"/>
</dbReference>
<gene>
    <name evidence="10" type="ORF">GPA27_19850</name>
</gene>
<dbReference type="PANTHER" id="PTHR38340">
    <property type="entry name" value="S-LAYER PROTEIN"/>
    <property type="match status" value="1"/>
</dbReference>
<protein>
    <submittedName>
        <fullName evidence="10">Tandem-95 repeat protein</fullName>
    </submittedName>
</protein>
<dbReference type="EMBL" id="WTVS01000049">
    <property type="protein sequence ID" value="NMF99635.1"/>
    <property type="molecule type" value="Genomic_DNA"/>
</dbReference>
<feature type="region of interest" description="Disordered" evidence="8">
    <location>
        <begin position="973"/>
        <end position="993"/>
    </location>
</feature>
<evidence type="ECO:0000256" key="3">
    <source>
        <dbReference type="ARBA" id="ARBA00022525"/>
    </source>
</evidence>
<feature type="domain" description="Cadherin-like" evidence="9">
    <location>
        <begin position="207"/>
        <end position="292"/>
    </location>
</feature>
<sequence length="1125" mass="111659">MADTYLTGTGSSDNLNGGSGADTLYGGSGNDTLSGGAGADLLDGGADNDKLVGGSGNDTLLGGTGNDTLVGGSGNDILDGQAGSDSLNGDSGNDTLIFTLNDGGIKAVDIYTGGSGVDTLRLEMTTQQYLANALGIQAELARFIQHMSTVARDPVTGEVANGAAQDFTFKFTDGSTLKVQMTEKLEVKIGLTVIDLHKPFTLSGTTAATGVDGHEDEPYTVTMNQLLDGFHDLDGDTLNVSGLTSSNGTVTDNHDGTYTITPSQNYNGPVTLSYNVVDGNGGSTAASLKYNLAVVDDAASGTLGVSGTAAEGATLSADIAGLADVDGGIQDVAYQWQISTNGVDFTDIAGATGADLVIPDDQSYVDQYVRLNATTTDAYGGTTGFTSDAQQVANVEDEASGTLGVSGTAAEGATLSADIAGLADVDGGIQDVAYQWQISANGVDFTDIAGATGADLVIPDDQSYVDQYVRLNATTTDAYGGTTGFTSDAQQVANVNDAPILIATASPSLSNVAEDAGAPSGTVGTLVSTLVNLNPPPGGLDNVTDADGSVTGIAVSGANSSNGTWWYSTNNGGTWTQIGAVADTSALLLAADANTRIYFQGNSNYNGTITDSLTFRAWDQTSGTAGTKVDTSTNGGSSAFSSATDTAAITVTADNDAPAAAADKLIVTTNTIATLSASVLLGNDKDIDGAALFITGVGGASGISSLTLNPDGTISFTTGNTAGSFQYTVADGAGGSTTATVTIDVRSVSNGNTADTVDLSLVGNYQASYIDGKNGADSLTGAMGGDILIGGAGNSADTLIGSDGNDLLVGGDGNDALSGGAGNDILRGGLGNGDSMDGGSGSEDLLDYSNGTSAINFTLVQSSNSMLIANGTGGLGNNDTYANMEGVIGTGNSDTITGSSSNDIIRGGGGNDTLDGAGGNDLLDFSDATGSISFALVQGSSATPFSATGLGTDSYKNFEGIIGTAFADTLTGSSSADELRGGGGNDTIAGGDGNDRLVGGDGADILTGGSGSDTFVFNTAPNAVETITDFNASGVAGSGDMLELALSAFSALSSGSTLAASAFATSNGSGAGDTVDSSVHVIYDNATGQLYYDDNGGDAAGRTLFATINLSNPSDVFDNNDILVL</sequence>